<gene>
    <name evidence="3" type="ORF">ACFSUQ_06055</name>
</gene>
<dbReference type="RefSeq" id="WP_110477027.1">
    <property type="nucleotide sequence ID" value="NZ_JBHUNF010000003.1"/>
</dbReference>
<comment type="caution">
    <text evidence="3">The sequence shown here is derived from an EMBL/GenBank/DDBJ whole genome shotgun (WGS) entry which is preliminary data.</text>
</comment>
<evidence type="ECO:0000313" key="4">
    <source>
        <dbReference type="Proteomes" id="UP001597453"/>
    </source>
</evidence>
<evidence type="ECO:0000256" key="1">
    <source>
        <dbReference type="SAM" id="MobiDB-lite"/>
    </source>
</evidence>
<sequence length="102" mass="10905">MPTYEFKCPADHASQVRFPMAEVPSSIDCPDCSIRARRVYRAPHLGRASAPGYEALGAAERSAHEPDVVTRLPHGGAGGGSHGHQHGGGYTTNPLHQKLPRP</sequence>
<keyword evidence="4" id="KW-1185">Reference proteome</keyword>
<dbReference type="Proteomes" id="UP001597453">
    <property type="component" value="Unassembled WGS sequence"/>
</dbReference>
<dbReference type="InterPro" id="IPR013429">
    <property type="entry name" value="Regulatory_FmdB_Zinc_ribbon"/>
</dbReference>
<feature type="domain" description="Putative regulatory protein FmdB zinc ribbon" evidence="2">
    <location>
        <begin position="1"/>
        <end position="41"/>
    </location>
</feature>
<dbReference type="EMBL" id="JBHUNF010000003">
    <property type="protein sequence ID" value="MFD2674861.1"/>
    <property type="molecule type" value="Genomic_DNA"/>
</dbReference>
<proteinExistence type="predicted"/>
<feature type="region of interest" description="Disordered" evidence="1">
    <location>
        <begin position="69"/>
        <end position="102"/>
    </location>
</feature>
<name>A0ABW5RJJ6_9MICO</name>
<accession>A0ABW5RJJ6</accession>
<reference evidence="4" key="1">
    <citation type="journal article" date="2019" name="Int. J. Syst. Evol. Microbiol.">
        <title>The Global Catalogue of Microorganisms (GCM) 10K type strain sequencing project: providing services to taxonomists for standard genome sequencing and annotation.</title>
        <authorList>
            <consortium name="The Broad Institute Genomics Platform"/>
            <consortium name="The Broad Institute Genome Sequencing Center for Infectious Disease"/>
            <person name="Wu L."/>
            <person name="Ma J."/>
        </authorList>
    </citation>
    <scope>NUCLEOTIDE SEQUENCE [LARGE SCALE GENOMIC DNA]</scope>
    <source>
        <strain evidence="4">TISTR 1511</strain>
    </source>
</reference>
<dbReference type="SMART" id="SM00834">
    <property type="entry name" value="CxxC_CXXC_SSSS"/>
    <property type="match status" value="1"/>
</dbReference>
<evidence type="ECO:0000313" key="3">
    <source>
        <dbReference type="EMBL" id="MFD2674861.1"/>
    </source>
</evidence>
<organism evidence="3 4">
    <name type="scientific">Gulosibacter bifidus</name>
    <dbReference type="NCBI Taxonomy" id="272239"/>
    <lineage>
        <taxon>Bacteria</taxon>
        <taxon>Bacillati</taxon>
        <taxon>Actinomycetota</taxon>
        <taxon>Actinomycetes</taxon>
        <taxon>Micrococcales</taxon>
        <taxon>Microbacteriaceae</taxon>
        <taxon>Gulosibacter</taxon>
    </lineage>
</organism>
<evidence type="ECO:0000259" key="2">
    <source>
        <dbReference type="SMART" id="SM00834"/>
    </source>
</evidence>
<protein>
    <submittedName>
        <fullName evidence="3">FmdB family zinc ribbon protein</fullName>
    </submittedName>
</protein>
<feature type="compositionally biased region" description="Gly residues" evidence="1">
    <location>
        <begin position="75"/>
        <end position="90"/>
    </location>
</feature>
<dbReference type="NCBIfam" id="TIGR02605">
    <property type="entry name" value="CxxC_CxxC_SSSS"/>
    <property type="match status" value="1"/>
</dbReference>